<keyword evidence="1" id="KW-0472">Membrane</keyword>
<evidence type="ECO:0000256" key="1">
    <source>
        <dbReference type="SAM" id="Phobius"/>
    </source>
</evidence>
<keyword evidence="1" id="KW-0812">Transmembrane</keyword>
<feature type="transmembrane region" description="Helical" evidence="1">
    <location>
        <begin position="107"/>
        <end position="139"/>
    </location>
</feature>
<feature type="transmembrane region" description="Helical" evidence="1">
    <location>
        <begin position="37"/>
        <end position="55"/>
    </location>
</feature>
<sequence length="329" mass="36854">MGGIVVIMKWLLLIVTSIALIQLFYMHGFVNTLRPFYLLFMGLLVCQLASILLGAGKDTEALNSTSNAISYIGGYAHESAFSILLFNGLLISSLLMLKNNVKPIVPFLFFIGLIFANYRTLLLSSLIPLVGVYVAYYYIGARKGVKLLVLITGLVSIFTFSVLFGGEVIDRFGELGSALSGLRELMSIDYSLFSVEERRLLSSRLYLWNMYLTEYASFSFFGFLLGAGPEVWTEYFEVYAHNTYIAALFDLGIIGLIALLIMLYTTFILTIKIKDKKLKVVSISFLTGFFIMSNSTMPLWAVEGIHLYSFIFTGAFYLTSRKKSSQPIE</sequence>
<organism evidence="2 3">
    <name type="scientific">Pseudoalteromonas agarivorans</name>
    <dbReference type="NCBI Taxonomy" id="176102"/>
    <lineage>
        <taxon>Bacteria</taxon>
        <taxon>Pseudomonadati</taxon>
        <taxon>Pseudomonadota</taxon>
        <taxon>Gammaproteobacteria</taxon>
        <taxon>Alteromonadales</taxon>
        <taxon>Pseudoalteromonadaceae</taxon>
        <taxon>Pseudoalteromonas</taxon>
    </lineage>
</organism>
<dbReference type="Proteomes" id="UP000075621">
    <property type="component" value="Unassembled WGS sequence"/>
</dbReference>
<accession>A0ABR5VUS2</accession>
<feature type="transmembrane region" description="Helical" evidence="1">
    <location>
        <begin position="75"/>
        <end position="95"/>
    </location>
</feature>
<evidence type="ECO:0008006" key="4">
    <source>
        <dbReference type="Google" id="ProtNLM"/>
    </source>
</evidence>
<reference evidence="2 3" key="1">
    <citation type="submission" date="2016-03" db="EMBL/GenBank/DDBJ databases">
        <authorList>
            <person name="Zhang H."/>
            <person name="Liu R."/>
            <person name="Wang M."/>
            <person name="Wang H."/>
            <person name="Wang L."/>
            <person name="Song L."/>
        </authorList>
    </citation>
    <scope>NUCLEOTIDE SEQUENCE [LARGE SCALE GENOMIC DNA]</scope>
    <source>
        <strain evidence="2 3">DSM 16098</strain>
    </source>
</reference>
<gene>
    <name evidence="2" type="ORF">A2I98_12255</name>
</gene>
<feature type="transmembrane region" description="Helical" evidence="1">
    <location>
        <begin position="6"/>
        <end position="25"/>
    </location>
</feature>
<feature type="transmembrane region" description="Helical" evidence="1">
    <location>
        <begin position="278"/>
        <end position="293"/>
    </location>
</feature>
<evidence type="ECO:0000313" key="2">
    <source>
        <dbReference type="EMBL" id="KYL34312.1"/>
    </source>
</evidence>
<feature type="transmembrane region" description="Helical" evidence="1">
    <location>
        <begin position="145"/>
        <end position="165"/>
    </location>
</feature>
<evidence type="ECO:0000313" key="3">
    <source>
        <dbReference type="Proteomes" id="UP000075621"/>
    </source>
</evidence>
<keyword evidence="1" id="KW-1133">Transmembrane helix</keyword>
<feature type="transmembrane region" description="Helical" evidence="1">
    <location>
        <begin position="205"/>
        <end position="225"/>
    </location>
</feature>
<dbReference type="EMBL" id="LVCM01000011">
    <property type="protein sequence ID" value="KYL34312.1"/>
    <property type="molecule type" value="Genomic_DNA"/>
</dbReference>
<name>A0ABR5VUS2_9GAMM</name>
<proteinExistence type="predicted"/>
<protein>
    <recommendedName>
        <fullName evidence="4">O-antigen ligase</fullName>
    </recommendedName>
</protein>
<feature type="transmembrane region" description="Helical" evidence="1">
    <location>
        <begin position="245"/>
        <end position="271"/>
    </location>
</feature>
<comment type="caution">
    <text evidence="2">The sequence shown here is derived from an EMBL/GenBank/DDBJ whole genome shotgun (WGS) entry which is preliminary data.</text>
</comment>